<evidence type="ECO:0000313" key="2">
    <source>
        <dbReference type="Proteomes" id="UP000297703"/>
    </source>
</evidence>
<name>A0A4D9EAM5_9SAUR</name>
<organism evidence="1 2">
    <name type="scientific">Platysternon megacephalum</name>
    <name type="common">big-headed turtle</name>
    <dbReference type="NCBI Taxonomy" id="55544"/>
    <lineage>
        <taxon>Eukaryota</taxon>
        <taxon>Metazoa</taxon>
        <taxon>Chordata</taxon>
        <taxon>Craniata</taxon>
        <taxon>Vertebrata</taxon>
        <taxon>Euteleostomi</taxon>
        <taxon>Archelosauria</taxon>
        <taxon>Testudinata</taxon>
        <taxon>Testudines</taxon>
        <taxon>Cryptodira</taxon>
        <taxon>Durocryptodira</taxon>
        <taxon>Testudinoidea</taxon>
        <taxon>Platysternidae</taxon>
        <taxon>Platysternon</taxon>
    </lineage>
</organism>
<evidence type="ECO:0000313" key="1">
    <source>
        <dbReference type="EMBL" id="TFK07679.1"/>
    </source>
</evidence>
<keyword evidence="2" id="KW-1185">Reference proteome</keyword>
<comment type="caution">
    <text evidence="1">The sequence shown here is derived from an EMBL/GenBank/DDBJ whole genome shotgun (WGS) entry which is preliminary data.</text>
</comment>
<proteinExistence type="predicted"/>
<dbReference type="AlphaFoldDB" id="A0A4D9EAM5"/>
<reference evidence="1 2" key="2">
    <citation type="submission" date="2019-04" db="EMBL/GenBank/DDBJ databases">
        <title>The genome sequence of big-headed turtle.</title>
        <authorList>
            <person name="Gong S."/>
        </authorList>
    </citation>
    <scope>NUCLEOTIDE SEQUENCE [LARGE SCALE GENOMIC DNA]</scope>
    <source>
        <strain evidence="1">DO16091913</strain>
        <tissue evidence="1">Muscle</tissue>
    </source>
</reference>
<protein>
    <submittedName>
        <fullName evidence="1">Trifunctional purine biosynthetic protein adenosine-3-like</fullName>
    </submittedName>
</protein>
<sequence length="100" mass="11427">MKWKMHENQLLHMKYEKLLVLQVLQSSLGSDPLSGCLDHSKFESLFIQWAILDSLICVFSRFPGKLGGNPSLYILEKAYFIFSGPQQGSVHKFRSCAESF</sequence>
<gene>
    <name evidence="1" type="ORF">DR999_PMT09477</name>
</gene>
<dbReference type="Proteomes" id="UP000297703">
    <property type="component" value="Unassembled WGS sequence"/>
</dbReference>
<accession>A0A4D9EAM5</accession>
<reference evidence="1 2" key="1">
    <citation type="submission" date="2019-04" db="EMBL/GenBank/DDBJ databases">
        <title>Draft genome of the big-headed turtle Platysternon megacephalum.</title>
        <authorList>
            <person name="Gong S."/>
        </authorList>
    </citation>
    <scope>NUCLEOTIDE SEQUENCE [LARGE SCALE GENOMIC DNA]</scope>
    <source>
        <strain evidence="1">DO16091913</strain>
        <tissue evidence="1">Muscle</tissue>
    </source>
</reference>
<dbReference type="EMBL" id="QXTE01000080">
    <property type="protein sequence ID" value="TFK07679.1"/>
    <property type="molecule type" value="Genomic_DNA"/>
</dbReference>